<dbReference type="Proteomes" id="UP000193928">
    <property type="component" value="Unassembled WGS sequence"/>
</dbReference>
<reference evidence="2 4" key="1">
    <citation type="submission" date="2016-01" db="EMBL/GenBank/DDBJ databases">
        <title>The new phylogeny of the genus Mycobacterium.</title>
        <authorList>
            <person name="Tarcisio F."/>
            <person name="Conor M."/>
            <person name="Antonella G."/>
            <person name="Elisabetta G."/>
            <person name="Giulia F.S."/>
            <person name="Sara T."/>
            <person name="Anna F."/>
            <person name="Clotilde B."/>
            <person name="Roberto B."/>
            <person name="Veronica D.S."/>
            <person name="Fabio R."/>
            <person name="Monica P."/>
            <person name="Olivier J."/>
            <person name="Enrico T."/>
            <person name="Nicola S."/>
        </authorList>
    </citation>
    <scope>NUCLEOTIDE SEQUENCE [LARGE SCALE GENOMIC DNA]</scope>
    <source>
        <strain evidence="2 4">DSM 44160</strain>
    </source>
</reference>
<accession>A0A1A6BNA9</accession>
<dbReference type="AlphaFoldDB" id="A0A1A6BNA9"/>
<evidence type="ECO:0000313" key="1">
    <source>
        <dbReference type="EMBL" id="OBS03828.1"/>
    </source>
</evidence>
<name>A0A1A6BNA9_MYCGO</name>
<proteinExistence type="predicted"/>
<dbReference type="EMBL" id="LQOY01000061">
    <property type="protein sequence ID" value="ORV90813.1"/>
    <property type="molecule type" value="Genomic_DNA"/>
</dbReference>
<comment type="caution">
    <text evidence="1">The sequence shown here is derived from an EMBL/GenBank/DDBJ whole genome shotgun (WGS) entry which is preliminary data.</text>
</comment>
<keyword evidence="4" id="KW-1185">Reference proteome</keyword>
<organism evidence="1 3">
    <name type="scientific">Mycobacterium gordonae</name>
    <dbReference type="NCBI Taxonomy" id="1778"/>
    <lineage>
        <taxon>Bacteria</taxon>
        <taxon>Bacillati</taxon>
        <taxon>Actinomycetota</taxon>
        <taxon>Actinomycetes</taxon>
        <taxon>Mycobacteriales</taxon>
        <taxon>Mycobacteriaceae</taxon>
        <taxon>Mycobacterium</taxon>
    </lineage>
</organism>
<evidence type="ECO:0000313" key="2">
    <source>
        <dbReference type="EMBL" id="ORV90813.1"/>
    </source>
</evidence>
<dbReference type="Proteomes" id="UP000093757">
    <property type="component" value="Unassembled WGS sequence"/>
</dbReference>
<protein>
    <submittedName>
        <fullName evidence="1">Uncharacterized protein</fullName>
    </submittedName>
</protein>
<dbReference type="EMBL" id="MAEM01000037">
    <property type="protein sequence ID" value="OBS03828.1"/>
    <property type="molecule type" value="Genomic_DNA"/>
</dbReference>
<sequence>MDEPLAESLNDLATHGHFTMEFCGGTTPLGHRWELRRFDGSLLARTARVHRGGAVAQRLWKLVVLTGMDAGNDIHVELRGARGAVLARISSINEKPAPVTVSDPDGRLIAKSVHDKDALTVYGADDCMAARLACQGGGPWPVNDAKGAVIGQLVGGEPGPSVSPQLSELLVSPQTALNSAAYNNSQHLGLRRVTQYSFITATEGPAPMPVALLPLLAGLTY</sequence>
<gene>
    <name evidence="1" type="ORF">A9W98_08005</name>
    <name evidence="2" type="ORF">AWC08_21180</name>
</gene>
<reference evidence="1 3" key="2">
    <citation type="submission" date="2016-06" db="EMBL/GenBank/DDBJ databases">
        <authorList>
            <person name="Kjaerup R.B."/>
            <person name="Dalgaard T.S."/>
            <person name="Juul-Madsen H.R."/>
        </authorList>
    </citation>
    <scope>NUCLEOTIDE SEQUENCE [LARGE SCALE GENOMIC DNA]</scope>
    <source>
        <strain evidence="1 3">1245752.6</strain>
    </source>
</reference>
<evidence type="ECO:0000313" key="3">
    <source>
        <dbReference type="Proteomes" id="UP000093757"/>
    </source>
</evidence>
<evidence type="ECO:0000313" key="4">
    <source>
        <dbReference type="Proteomes" id="UP000193928"/>
    </source>
</evidence>